<name>A0A2J8LB55_PANTR</name>
<evidence type="ECO:0000256" key="1">
    <source>
        <dbReference type="SAM" id="MobiDB-lite"/>
    </source>
</evidence>
<feature type="non-terminal residue" evidence="2">
    <location>
        <position position="51"/>
    </location>
</feature>
<sequence>MAAPLEAQDQAPGEGEGLLIVKVEDSSWEQESAQHEDGRDSEACRQRFRQF</sequence>
<gene>
    <name evidence="2" type="ORF">CK820_G0031348</name>
</gene>
<dbReference type="Proteomes" id="UP000236370">
    <property type="component" value="Unassembled WGS sequence"/>
</dbReference>
<comment type="caution">
    <text evidence="2">The sequence shown here is derived from an EMBL/GenBank/DDBJ whole genome shotgun (WGS) entry which is preliminary data.</text>
</comment>
<dbReference type="EMBL" id="NBAG03000299">
    <property type="protein sequence ID" value="PNI44489.1"/>
    <property type="molecule type" value="Genomic_DNA"/>
</dbReference>
<reference evidence="2 3" key="1">
    <citation type="submission" date="2017-12" db="EMBL/GenBank/DDBJ databases">
        <title>High-resolution comparative analysis of great ape genomes.</title>
        <authorList>
            <person name="Pollen A."/>
            <person name="Hastie A."/>
            <person name="Hormozdiari F."/>
            <person name="Dougherty M."/>
            <person name="Liu R."/>
            <person name="Chaisson M."/>
            <person name="Hoppe E."/>
            <person name="Hill C."/>
            <person name="Pang A."/>
            <person name="Hillier L."/>
            <person name="Baker C."/>
            <person name="Armstrong J."/>
            <person name="Shendure J."/>
            <person name="Paten B."/>
            <person name="Wilson R."/>
            <person name="Chao H."/>
            <person name="Schneider V."/>
            <person name="Ventura M."/>
            <person name="Kronenberg Z."/>
            <person name="Murali S."/>
            <person name="Gordon D."/>
            <person name="Cantsilieris S."/>
            <person name="Munson K."/>
            <person name="Nelson B."/>
            <person name="Raja A."/>
            <person name="Underwood J."/>
            <person name="Diekhans M."/>
            <person name="Fiddes I."/>
            <person name="Haussler D."/>
            <person name="Eichler E."/>
        </authorList>
    </citation>
    <scope>NUCLEOTIDE SEQUENCE [LARGE SCALE GENOMIC DNA]</scope>
    <source>
        <strain evidence="2">Yerkes chimp pedigree #C0471</strain>
    </source>
</reference>
<evidence type="ECO:0000313" key="2">
    <source>
        <dbReference type="EMBL" id="PNI44489.1"/>
    </source>
</evidence>
<proteinExistence type="predicted"/>
<organism evidence="2 3">
    <name type="scientific">Pan troglodytes</name>
    <name type="common">Chimpanzee</name>
    <dbReference type="NCBI Taxonomy" id="9598"/>
    <lineage>
        <taxon>Eukaryota</taxon>
        <taxon>Metazoa</taxon>
        <taxon>Chordata</taxon>
        <taxon>Craniata</taxon>
        <taxon>Vertebrata</taxon>
        <taxon>Euteleostomi</taxon>
        <taxon>Mammalia</taxon>
        <taxon>Eutheria</taxon>
        <taxon>Euarchontoglires</taxon>
        <taxon>Primates</taxon>
        <taxon>Haplorrhini</taxon>
        <taxon>Catarrhini</taxon>
        <taxon>Hominidae</taxon>
        <taxon>Pan</taxon>
    </lineage>
</organism>
<feature type="region of interest" description="Disordered" evidence="1">
    <location>
        <begin position="26"/>
        <end position="51"/>
    </location>
</feature>
<protein>
    <submittedName>
        <fullName evidence="2">ZNF213 isoform 9</fullName>
    </submittedName>
</protein>
<evidence type="ECO:0000313" key="3">
    <source>
        <dbReference type="Proteomes" id="UP000236370"/>
    </source>
</evidence>
<dbReference type="AlphaFoldDB" id="A0A2J8LB55"/>
<feature type="compositionally biased region" description="Basic and acidic residues" evidence="1">
    <location>
        <begin position="32"/>
        <end position="45"/>
    </location>
</feature>
<accession>A0A2J8LB55</accession>